<dbReference type="Pfam" id="PF13715">
    <property type="entry name" value="CarbopepD_reg_2"/>
    <property type="match status" value="1"/>
</dbReference>
<evidence type="ECO:0000256" key="2">
    <source>
        <dbReference type="ARBA" id="ARBA00022448"/>
    </source>
</evidence>
<gene>
    <name evidence="9" type="ORF">CCY01nite_08510</name>
</gene>
<dbReference type="InterPro" id="IPR008969">
    <property type="entry name" value="CarboxyPept-like_regulatory"/>
</dbReference>
<evidence type="ECO:0000256" key="1">
    <source>
        <dbReference type="ARBA" id="ARBA00004571"/>
    </source>
</evidence>
<keyword evidence="2 7" id="KW-0813">Transport</keyword>
<comment type="subcellular location">
    <subcellularLocation>
        <location evidence="1 7">Cell outer membrane</location>
        <topology evidence="1 7">Multi-pass membrane protein</topology>
    </subcellularLocation>
</comment>
<dbReference type="NCBIfam" id="TIGR04057">
    <property type="entry name" value="SusC_RagA_signa"/>
    <property type="match status" value="1"/>
</dbReference>
<evidence type="ECO:0000256" key="5">
    <source>
        <dbReference type="ARBA" id="ARBA00023136"/>
    </source>
</evidence>
<dbReference type="NCBIfam" id="TIGR04056">
    <property type="entry name" value="OMP_RagA_SusC"/>
    <property type="match status" value="1"/>
</dbReference>
<keyword evidence="5 7" id="KW-0472">Membrane</keyword>
<comment type="similarity">
    <text evidence="7">Belongs to the TonB-dependent receptor family.</text>
</comment>
<proteinExistence type="inferred from homology"/>
<dbReference type="InterPro" id="IPR011662">
    <property type="entry name" value="Secretin/TonB_short_N"/>
</dbReference>
<evidence type="ECO:0000313" key="10">
    <source>
        <dbReference type="Proteomes" id="UP000321436"/>
    </source>
</evidence>
<comment type="caution">
    <text evidence="9">The sequence shown here is derived from an EMBL/GenBank/DDBJ whole genome shotgun (WGS) entry which is preliminary data.</text>
</comment>
<dbReference type="EMBL" id="BKAU01000001">
    <property type="protein sequence ID" value="GEP94591.1"/>
    <property type="molecule type" value="Genomic_DNA"/>
</dbReference>
<dbReference type="Pfam" id="PF07715">
    <property type="entry name" value="Plug"/>
    <property type="match status" value="1"/>
</dbReference>
<dbReference type="Proteomes" id="UP000321436">
    <property type="component" value="Unassembled WGS sequence"/>
</dbReference>
<name>A0A512RFW5_9BACT</name>
<evidence type="ECO:0000259" key="8">
    <source>
        <dbReference type="SMART" id="SM00965"/>
    </source>
</evidence>
<dbReference type="InterPro" id="IPR036942">
    <property type="entry name" value="Beta-barrel_TonB_sf"/>
</dbReference>
<keyword evidence="10" id="KW-1185">Reference proteome</keyword>
<dbReference type="InterPro" id="IPR039426">
    <property type="entry name" value="TonB-dep_rcpt-like"/>
</dbReference>
<dbReference type="PROSITE" id="PS52016">
    <property type="entry name" value="TONB_DEPENDENT_REC_3"/>
    <property type="match status" value="1"/>
</dbReference>
<sequence length="1118" mass="122551">MIAGASAKSVAQKITFSFRQATLETVFSEIEKQAGIRFLYNDDVVHNAGPVTLQVKEAAIDDVMQLLTRGRELNYRMVAGTIVVLRNGASATAVADSSITGTVKGPDGSPLPGASVSIKSKPGTGVITDANGRFKLNAGRNATLVVSYVGMQSKEIALNGKTSLHILLEQSDSKLNEVLVVGYGTVTRKDLTGSVASVNMEDLNKAPVASFTEALAGRVAGVQVNSADGQPGVEQNIVIRGANSLTQNNAPLYVVDGFPIEDIQAAALNNEDIESINILKDASATAIYGARAANGVVVITTRKGKTGKPVINFSTSQGFQSIRKKMDMMDPYEFVEYNYELKPAVTDQRYLSGYGRTLEDYRGVAGLDWQQEILANTPITSMYNLSMRGGNADTKYTLSGALFDQDGILRNSGYKRYQGRLGIDQKISSKVKAGVSINYSHIARNGQPVAQPESNTNQSTALLYRVWGYRPVAGAPINLLEEETDEEALTNNEIRLNPVITNDNEFRRNKLTDIIANAYLEIAITPQLTFRTTGGLNNRLQRSEAFFNSKTTQGSPKNPMNTRGQWGSVITTQRNIWNNENTLTYDRKFANGHRMNVIGGFSMQGITGGSNGSAATLVPNEELGIDGLDEGVPYSVTANSTRSALVSLFARANYNIGSRFLFTATIRGDGSSRFSSGNKWGYFPSGAFAWNLGEENFIRDLGFVSSAKVRTSYGVTGNNRVSDFAYLASLLMPVRYAYSFGNGTPTNGVIPGDAGNAGLRWESTRQTDLGIDIGLFKERINLTVDLYRKNTVDLLLNADVPFTTGYGKAFRNIGEIRNEGLEIALNTVNIRTKKFSWESSFNISFNRNRIEALNADQQNLFGFVTVFTQYNNAALYLSQVGQPAGMFYGYIYDGVYQYDDFIKNNDSYTLRSDRPDNGNDRSTIQPGDIKYRDLNGDGTVDSYDQAIIGNGIPLHVGGFTNNFTWRNFQLNTLLQWSYGNNIYNANRLFFEGNSLLISDLNQYKSYTNRWSPENPTNANFRAGGQGPAGRHSSRVLEDGSYLRLKTVSLGYNVPAKVIRRLHLRALNVNVAAQNLITWTNYSGMDPEVSVRHSVLTPGFDYSAYPHARTIVFGLKATL</sequence>
<keyword evidence="3 7" id="KW-1134">Transmembrane beta strand</keyword>
<dbReference type="GO" id="GO:0009279">
    <property type="term" value="C:cell outer membrane"/>
    <property type="evidence" value="ECO:0007669"/>
    <property type="project" value="UniProtKB-SubCell"/>
</dbReference>
<evidence type="ECO:0000256" key="4">
    <source>
        <dbReference type="ARBA" id="ARBA00022692"/>
    </source>
</evidence>
<evidence type="ECO:0000256" key="7">
    <source>
        <dbReference type="PROSITE-ProRule" id="PRU01360"/>
    </source>
</evidence>
<keyword evidence="6 7" id="KW-0998">Cell outer membrane</keyword>
<dbReference type="AlphaFoldDB" id="A0A512RFW5"/>
<dbReference type="FunFam" id="2.170.130.10:FF:000008">
    <property type="entry name" value="SusC/RagA family TonB-linked outer membrane protein"/>
    <property type="match status" value="1"/>
</dbReference>
<dbReference type="Gene3D" id="2.170.130.10">
    <property type="entry name" value="TonB-dependent receptor, plug domain"/>
    <property type="match status" value="1"/>
</dbReference>
<dbReference type="InterPro" id="IPR037066">
    <property type="entry name" value="Plug_dom_sf"/>
</dbReference>
<dbReference type="InterPro" id="IPR023997">
    <property type="entry name" value="TonB-dep_OMP_SusC/RagA_CS"/>
</dbReference>
<evidence type="ECO:0000313" key="9">
    <source>
        <dbReference type="EMBL" id="GEP94591.1"/>
    </source>
</evidence>
<dbReference type="InterPro" id="IPR012910">
    <property type="entry name" value="Plug_dom"/>
</dbReference>
<dbReference type="SMART" id="SM00965">
    <property type="entry name" value="STN"/>
    <property type="match status" value="1"/>
</dbReference>
<dbReference type="InterPro" id="IPR023996">
    <property type="entry name" value="TonB-dep_OMP_SusC/RagA"/>
</dbReference>
<evidence type="ECO:0000256" key="6">
    <source>
        <dbReference type="ARBA" id="ARBA00023237"/>
    </source>
</evidence>
<dbReference type="SUPFAM" id="SSF56935">
    <property type="entry name" value="Porins"/>
    <property type="match status" value="1"/>
</dbReference>
<protein>
    <submittedName>
        <fullName evidence="9">SusC/RagA family TonB-linked outer membrane protein</fullName>
    </submittedName>
</protein>
<feature type="domain" description="Secretin/TonB short N-terminal" evidence="8">
    <location>
        <begin position="36"/>
        <end position="87"/>
    </location>
</feature>
<accession>A0A512RFW5</accession>
<organism evidence="9 10">
    <name type="scientific">Chitinophaga cymbidii</name>
    <dbReference type="NCBI Taxonomy" id="1096750"/>
    <lineage>
        <taxon>Bacteria</taxon>
        <taxon>Pseudomonadati</taxon>
        <taxon>Bacteroidota</taxon>
        <taxon>Chitinophagia</taxon>
        <taxon>Chitinophagales</taxon>
        <taxon>Chitinophagaceae</taxon>
        <taxon>Chitinophaga</taxon>
    </lineage>
</organism>
<evidence type="ECO:0000256" key="3">
    <source>
        <dbReference type="ARBA" id="ARBA00022452"/>
    </source>
</evidence>
<dbReference type="Gene3D" id="2.40.170.20">
    <property type="entry name" value="TonB-dependent receptor, beta-barrel domain"/>
    <property type="match status" value="1"/>
</dbReference>
<keyword evidence="4 7" id="KW-0812">Transmembrane</keyword>
<dbReference type="SUPFAM" id="SSF49464">
    <property type="entry name" value="Carboxypeptidase regulatory domain-like"/>
    <property type="match status" value="1"/>
</dbReference>
<dbReference type="Gene3D" id="2.60.40.1120">
    <property type="entry name" value="Carboxypeptidase-like, regulatory domain"/>
    <property type="match status" value="1"/>
</dbReference>
<reference evidence="9 10" key="1">
    <citation type="submission" date="2019-07" db="EMBL/GenBank/DDBJ databases">
        <title>Whole genome shotgun sequence of Chitinophaga cymbidii NBRC 109752.</title>
        <authorList>
            <person name="Hosoyama A."/>
            <person name="Uohara A."/>
            <person name="Ohji S."/>
            <person name="Ichikawa N."/>
        </authorList>
    </citation>
    <scope>NUCLEOTIDE SEQUENCE [LARGE SCALE GENOMIC DNA]</scope>
    <source>
        <strain evidence="9 10">NBRC 109752</strain>
    </source>
</reference>